<accession>A0A8H6RHG1</accession>
<dbReference type="GO" id="GO:0022857">
    <property type="term" value="F:transmembrane transporter activity"/>
    <property type="evidence" value="ECO:0007669"/>
    <property type="project" value="InterPro"/>
</dbReference>
<comment type="caution">
    <text evidence="8">The sequence shown here is derived from an EMBL/GenBank/DDBJ whole genome shotgun (WGS) entry which is preliminary data.</text>
</comment>
<evidence type="ECO:0000313" key="9">
    <source>
        <dbReference type="Proteomes" id="UP000660729"/>
    </source>
</evidence>
<dbReference type="SUPFAM" id="SSF103473">
    <property type="entry name" value="MFS general substrate transporter"/>
    <property type="match status" value="1"/>
</dbReference>
<evidence type="ECO:0000256" key="6">
    <source>
        <dbReference type="SAM" id="Phobius"/>
    </source>
</evidence>
<feature type="transmembrane region" description="Helical" evidence="6">
    <location>
        <begin position="457"/>
        <end position="477"/>
    </location>
</feature>
<feature type="transmembrane region" description="Helical" evidence="6">
    <location>
        <begin position="138"/>
        <end position="158"/>
    </location>
</feature>
<gene>
    <name evidence="8" type="ORF">HII31_08006</name>
</gene>
<keyword evidence="5 6" id="KW-0472">Membrane</keyword>
<evidence type="ECO:0000256" key="3">
    <source>
        <dbReference type="ARBA" id="ARBA00022692"/>
    </source>
</evidence>
<dbReference type="InterPro" id="IPR020846">
    <property type="entry name" value="MFS_dom"/>
</dbReference>
<keyword evidence="2" id="KW-0813">Transport</keyword>
<evidence type="ECO:0000256" key="1">
    <source>
        <dbReference type="ARBA" id="ARBA00004141"/>
    </source>
</evidence>
<keyword evidence="9" id="KW-1185">Reference proteome</keyword>
<evidence type="ECO:0000256" key="5">
    <source>
        <dbReference type="ARBA" id="ARBA00023136"/>
    </source>
</evidence>
<keyword evidence="3 6" id="KW-0812">Transmembrane</keyword>
<evidence type="ECO:0000313" key="8">
    <source>
        <dbReference type="EMBL" id="KAF7190847.1"/>
    </source>
</evidence>
<dbReference type="InterPro" id="IPR011701">
    <property type="entry name" value="MFS"/>
</dbReference>
<feature type="transmembrane region" description="Helical" evidence="6">
    <location>
        <begin position="170"/>
        <end position="191"/>
    </location>
</feature>
<dbReference type="PANTHER" id="PTHR43791">
    <property type="entry name" value="PERMEASE-RELATED"/>
    <property type="match status" value="1"/>
</dbReference>
<evidence type="ECO:0000259" key="7">
    <source>
        <dbReference type="PROSITE" id="PS50850"/>
    </source>
</evidence>
<feature type="transmembrane region" description="Helical" evidence="6">
    <location>
        <begin position="111"/>
        <end position="132"/>
    </location>
</feature>
<dbReference type="Pfam" id="PF07690">
    <property type="entry name" value="MFS_1"/>
    <property type="match status" value="1"/>
</dbReference>
<feature type="transmembrane region" description="Helical" evidence="6">
    <location>
        <begin position="197"/>
        <end position="219"/>
    </location>
</feature>
<sequence>MDEVGKGVPRIANTELEHSASGVSRSGWRFFRRGEKETEDVAAKFLASVNRTVTERPISSSEERKLLWKIDLILIPLISATTILAAVDKVIIANAAIYGMKEDTHLVGNDYSWVGSIFYFGYLAFEFPAAYLTQRLPVAKFLVACCFAWAILMFCTAAAQNRGGLLACRFLMGMSEVPAFTVSAIITAMWWKRSEQPIRIAFWFKQGSSIFAGIVSYGIGHAHTSLAPWRLLFIVLGAYSILWGVVLYVFLPDSPISCWYLSEREKYVCLQRVKQNNTGMEDKQVKWYQVRECLADPKTWCIALFAVAQNIPNGGLVTFSSIIVSGLGYSSLVTTLLGIPTGVVATAWQLIWSVIVAKVPNSRCIAIALMNVATMVCAILMWKLPRDNKHGLLAAYYCFYTYWGPYVLATSLPIANSSGHSKKLTVNAVFFLSYCVGNMIGPQTFQSSDAPDYSHGYAGLLGYIVVAMVAILAYGWLCFRENRRRDKAVGSARVREEELEAFSDKTDKEKPAFRYIF</sequence>
<evidence type="ECO:0000256" key="2">
    <source>
        <dbReference type="ARBA" id="ARBA00022448"/>
    </source>
</evidence>
<dbReference type="OrthoDB" id="3632230at2759"/>
<feature type="transmembrane region" description="Helical" evidence="6">
    <location>
        <begin position="364"/>
        <end position="382"/>
    </location>
</feature>
<dbReference type="GO" id="GO:0016020">
    <property type="term" value="C:membrane"/>
    <property type="evidence" value="ECO:0007669"/>
    <property type="project" value="UniProtKB-SubCell"/>
</dbReference>
<feature type="transmembrane region" description="Helical" evidence="6">
    <location>
        <begin position="329"/>
        <end position="352"/>
    </location>
</feature>
<comment type="subcellular location">
    <subcellularLocation>
        <location evidence="1">Membrane</location>
        <topology evidence="1">Multi-pass membrane protein</topology>
    </subcellularLocation>
</comment>
<keyword evidence="4 6" id="KW-1133">Transmembrane helix</keyword>
<dbReference type="PANTHER" id="PTHR43791:SF41">
    <property type="entry name" value="MAJOR FACILITATOR SUPERFAMILY (MFS) PROFILE DOMAIN-CONTAINING PROTEIN"/>
    <property type="match status" value="1"/>
</dbReference>
<feature type="transmembrane region" description="Helical" evidence="6">
    <location>
        <begin position="73"/>
        <end position="99"/>
    </location>
</feature>
<dbReference type="PROSITE" id="PS50850">
    <property type="entry name" value="MFS"/>
    <property type="match status" value="1"/>
</dbReference>
<feature type="transmembrane region" description="Helical" evidence="6">
    <location>
        <begin position="231"/>
        <end position="251"/>
    </location>
</feature>
<dbReference type="EMBL" id="JABCIY010000168">
    <property type="protein sequence ID" value="KAF7190847.1"/>
    <property type="molecule type" value="Genomic_DNA"/>
</dbReference>
<feature type="transmembrane region" description="Helical" evidence="6">
    <location>
        <begin position="424"/>
        <end position="445"/>
    </location>
</feature>
<feature type="transmembrane region" description="Helical" evidence="6">
    <location>
        <begin position="394"/>
        <end position="412"/>
    </location>
</feature>
<dbReference type="InterPro" id="IPR036259">
    <property type="entry name" value="MFS_trans_sf"/>
</dbReference>
<dbReference type="Gene3D" id="1.20.1250.20">
    <property type="entry name" value="MFS general substrate transporter like domains"/>
    <property type="match status" value="1"/>
</dbReference>
<protein>
    <submittedName>
        <fullName evidence="8">Putative transporter</fullName>
    </submittedName>
</protein>
<organism evidence="8 9">
    <name type="scientific">Pseudocercospora fuligena</name>
    <dbReference type="NCBI Taxonomy" id="685502"/>
    <lineage>
        <taxon>Eukaryota</taxon>
        <taxon>Fungi</taxon>
        <taxon>Dikarya</taxon>
        <taxon>Ascomycota</taxon>
        <taxon>Pezizomycotina</taxon>
        <taxon>Dothideomycetes</taxon>
        <taxon>Dothideomycetidae</taxon>
        <taxon>Mycosphaerellales</taxon>
        <taxon>Mycosphaerellaceae</taxon>
        <taxon>Pseudocercospora</taxon>
    </lineage>
</organism>
<dbReference type="Proteomes" id="UP000660729">
    <property type="component" value="Unassembled WGS sequence"/>
</dbReference>
<name>A0A8H6RHG1_9PEZI</name>
<reference evidence="8" key="1">
    <citation type="submission" date="2020-04" db="EMBL/GenBank/DDBJ databases">
        <title>Draft genome resource of the tomato pathogen Pseudocercospora fuligena.</title>
        <authorList>
            <person name="Zaccaron A."/>
        </authorList>
    </citation>
    <scope>NUCLEOTIDE SEQUENCE</scope>
    <source>
        <strain evidence="8">PF001</strain>
    </source>
</reference>
<dbReference type="AlphaFoldDB" id="A0A8H6RHG1"/>
<evidence type="ECO:0000256" key="4">
    <source>
        <dbReference type="ARBA" id="ARBA00022989"/>
    </source>
</evidence>
<proteinExistence type="predicted"/>
<feature type="domain" description="Major facilitator superfamily (MFS) profile" evidence="7">
    <location>
        <begin position="74"/>
        <end position="485"/>
    </location>
</feature>